<feature type="region of interest" description="Disordered" evidence="3">
    <location>
        <begin position="1"/>
        <end position="23"/>
    </location>
</feature>
<dbReference type="PRINTS" id="PR00410">
    <property type="entry name" value="PHEHYDRXLASE"/>
</dbReference>
<proteinExistence type="predicted"/>
<evidence type="ECO:0000313" key="5">
    <source>
        <dbReference type="EMBL" id="EPE32748.1"/>
    </source>
</evidence>
<dbReference type="Gene3D" id="3.40.50.80">
    <property type="entry name" value="Nucleotide-binding domain of ferredoxin-NADP reductase (FNR) module"/>
    <property type="match status" value="1"/>
</dbReference>
<name>S3E2T6_GLAL2</name>
<dbReference type="eggNOG" id="KOG0534">
    <property type="taxonomic scope" value="Eukaryota"/>
</dbReference>
<sequence length="284" mass="31732">MSKVSIPHTERTAGEPRDDGLHPVKIDKIDQVNENIRLIRLAPVEKNSDLKFLPGQWLDTYTPISPKAGGFTITSAPSSLSQPNPYIELAIQRTSNPPAKYLHLPQPQLLNTLLQIRVGGSFTYPPTPPRNFKRVVFVAGGVGVNPLMSMLSHIKTLKESGEGDVEVRFLYSVKEQRRWDEILFFERIKSTMAELGMRGGFKLFLTPGKVGSDQSSDGSNPDGVDVARRRLTHGDLHEALGPVAERKEVLCYVCGVPRMTDEYVKVAKEAEGMMKQNVFCESWW</sequence>
<dbReference type="STRING" id="1116229.S3E2T6"/>
<keyword evidence="2" id="KW-0520">NAD</keyword>
<dbReference type="GO" id="GO:0005739">
    <property type="term" value="C:mitochondrion"/>
    <property type="evidence" value="ECO:0007669"/>
    <property type="project" value="TreeGrafter"/>
</dbReference>
<dbReference type="OrthoDB" id="436496at2759"/>
<evidence type="ECO:0000259" key="4">
    <source>
        <dbReference type="PROSITE" id="PS51384"/>
    </source>
</evidence>
<evidence type="ECO:0000313" key="6">
    <source>
        <dbReference type="Proteomes" id="UP000016922"/>
    </source>
</evidence>
<feature type="domain" description="FAD-binding FR-type" evidence="4">
    <location>
        <begin position="19"/>
        <end position="125"/>
    </location>
</feature>
<keyword evidence="1" id="KW-0560">Oxidoreductase</keyword>
<dbReference type="EMBL" id="KE145359">
    <property type="protein sequence ID" value="EPE32748.1"/>
    <property type="molecule type" value="Genomic_DNA"/>
</dbReference>
<protein>
    <submittedName>
        <fullName evidence="5">Ferredoxin reductase-like, C-terminal NADP-linked</fullName>
    </submittedName>
</protein>
<dbReference type="PANTHER" id="PTHR46505">
    <property type="entry name" value="OXIDOREDUCTASE NAD-BINDING DOMAIN-CONTAINING PROTEIN 1"/>
    <property type="match status" value="1"/>
</dbReference>
<feature type="compositionally biased region" description="Basic and acidic residues" evidence="3">
    <location>
        <begin position="8"/>
        <end position="23"/>
    </location>
</feature>
<dbReference type="CDD" id="cd00322">
    <property type="entry name" value="FNR_like"/>
    <property type="match status" value="1"/>
</dbReference>
<dbReference type="OMA" id="WIDFFIP"/>
<dbReference type="InterPro" id="IPR039261">
    <property type="entry name" value="FNR_nucleotide-bd"/>
</dbReference>
<evidence type="ECO:0000256" key="2">
    <source>
        <dbReference type="ARBA" id="ARBA00023027"/>
    </source>
</evidence>
<dbReference type="GeneID" id="19466934"/>
<dbReference type="InterPro" id="IPR017927">
    <property type="entry name" value="FAD-bd_FR_type"/>
</dbReference>
<dbReference type="AlphaFoldDB" id="S3E2T6"/>
<dbReference type="SUPFAM" id="SSF63380">
    <property type="entry name" value="Riboflavin synthase domain-like"/>
    <property type="match status" value="1"/>
</dbReference>
<evidence type="ECO:0000256" key="3">
    <source>
        <dbReference type="SAM" id="MobiDB-lite"/>
    </source>
</evidence>
<dbReference type="InterPro" id="IPR052128">
    <property type="entry name" value="Oxidoreductase_NAD-binding"/>
</dbReference>
<dbReference type="PANTHER" id="PTHR46505:SF1">
    <property type="entry name" value="OXIDOREDUCTASE NAD-BINDING DOMAIN-CONTAINING PROTEIN 1"/>
    <property type="match status" value="1"/>
</dbReference>
<dbReference type="SUPFAM" id="SSF52343">
    <property type="entry name" value="Ferredoxin reductase-like, C-terminal NADP-linked domain"/>
    <property type="match status" value="1"/>
</dbReference>
<dbReference type="HOGENOM" id="CLU_003827_7_1_1"/>
<dbReference type="Gene3D" id="2.40.30.10">
    <property type="entry name" value="Translation factors"/>
    <property type="match status" value="1"/>
</dbReference>
<reference evidence="5 6" key="1">
    <citation type="journal article" date="2013" name="BMC Genomics">
        <title>Genomics-driven discovery of the pneumocandin biosynthetic gene cluster in the fungus Glarea lozoyensis.</title>
        <authorList>
            <person name="Chen L."/>
            <person name="Yue Q."/>
            <person name="Zhang X."/>
            <person name="Xiang M."/>
            <person name="Wang C."/>
            <person name="Li S."/>
            <person name="Che Y."/>
            <person name="Ortiz-Lopez F.J."/>
            <person name="Bills G.F."/>
            <person name="Liu X."/>
            <person name="An Z."/>
        </authorList>
    </citation>
    <scope>NUCLEOTIDE SEQUENCE [LARGE SCALE GENOMIC DNA]</scope>
    <source>
        <strain evidence="6">ATCC 20868 / MF5171</strain>
    </source>
</reference>
<accession>S3E2T6</accession>
<keyword evidence="6" id="KW-1185">Reference proteome</keyword>
<organism evidence="5 6">
    <name type="scientific">Glarea lozoyensis (strain ATCC 20868 / MF5171)</name>
    <dbReference type="NCBI Taxonomy" id="1116229"/>
    <lineage>
        <taxon>Eukaryota</taxon>
        <taxon>Fungi</taxon>
        <taxon>Dikarya</taxon>
        <taxon>Ascomycota</taxon>
        <taxon>Pezizomycotina</taxon>
        <taxon>Leotiomycetes</taxon>
        <taxon>Helotiales</taxon>
        <taxon>Helotiaceae</taxon>
        <taxon>Glarea</taxon>
    </lineage>
</organism>
<dbReference type="InterPro" id="IPR017938">
    <property type="entry name" value="Riboflavin_synthase-like_b-brl"/>
</dbReference>
<dbReference type="GO" id="GO:0016491">
    <property type="term" value="F:oxidoreductase activity"/>
    <property type="evidence" value="ECO:0007669"/>
    <property type="project" value="UniProtKB-KW"/>
</dbReference>
<gene>
    <name evidence="5" type="ORF">GLAREA_07882</name>
</gene>
<dbReference type="PROSITE" id="PS51384">
    <property type="entry name" value="FAD_FR"/>
    <property type="match status" value="1"/>
</dbReference>
<dbReference type="RefSeq" id="XP_008080760.1">
    <property type="nucleotide sequence ID" value="XM_008082569.1"/>
</dbReference>
<evidence type="ECO:0000256" key="1">
    <source>
        <dbReference type="ARBA" id="ARBA00023002"/>
    </source>
</evidence>
<dbReference type="KEGG" id="glz:GLAREA_07882"/>
<dbReference type="Proteomes" id="UP000016922">
    <property type="component" value="Unassembled WGS sequence"/>
</dbReference>